<dbReference type="Gene3D" id="3.20.20.140">
    <property type="entry name" value="Metal-dependent hydrolases"/>
    <property type="match status" value="1"/>
</dbReference>
<reference evidence="3 4" key="1">
    <citation type="journal article" date="2009" name="Appl. Environ. Microbiol.">
        <title>Three genomes from the phylum Acidobacteria provide insight into the lifestyles of these microorganisms in soils.</title>
        <authorList>
            <person name="Ward N.L."/>
            <person name="Challacombe J.F."/>
            <person name="Janssen P.H."/>
            <person name="Henrissat B."/>
            <person name="Coutinho P.M."/>
            <person name="Wu M."/>
            <person name="Xie G."/>
            <person name="Haft D.H."/>
            <person name="Sait M."/>
            <person name="Badger J."/>
            <person name="Barabote R.D."/>
            <person name="Bradley B."/>
            <person name="Brettin T.S."/>
            <person name="Brinkac L.M."/>
            <person name="Bruce D."/>
            <person name="Creasy T."/>
            <person name="Daugherty S.C."/>
            <person name="Davidsen T.M."/>
            <person name="DeBoy R.T."/>
            <person name="Detter J.C."/>
            <person name="Dodson R.J."/>
            <person name="Durkin A.S."/>
            <person name="Ganapathy A."/>
            <person name="Gwinn-Giglio M."/>
            <person name="Han C.S."/>
            <person name="Khouri H."/>
            <person name="Kiss H."/>
            <person name="Kothari S.P."/>
            <person name="Madupu R."/>
            <person name="Nelson K.E."/>
            <person name="Nelson W.C."/>
            <person name="Paulsen I."/>
            <person name="Penn K."/>
            <person name="Ren Q."/>
            <person name="Rosovitz M.J."/>
            <person name="Selengut J.D."/>
            <person name="Shrivastava S."/>
            <person name="Sullivan S.A."/>
            <person name="Tapia R."/>
            <person name="Thompson L.S."/>
            <person name="Watkins K.L."/>
            <person name="Yang Q."/>
            <person name="Yu C."/>
            <person name="Zafar N."/>
            <person name="Zhou L."/>
            <person name="Kuske C.R."/>
        </authorList>
    </citation>
    <scope>NUCLEOTIDE SEQUENCE [LARGE SCALE GENOMIC DNA]</scope>
    <source>
        <strain evidence="3 4">Ellin345</strain>
    </source>
</reference>
<dbReference type="EMBL" id="CP000360">
    <property type="protein sequence ID" value="ABF43500.1"/>
    <property type="molecule type" value="Genomic_DNA"/>
</dbReference>
<dbReference type="Gene3D" id="2.30.40.10">
    <property type="entry name" value="Urease, subunit C, domain 1"/>
    <property type="match status" value="1"/>
</dbReference>
<dbReference type="InterPro" id="IPR011059">
    <property type="entry name" value="Metal-dep_hydrolase_composite"/>
</dbReference>
<dbReference type="InterPro" id="IPR051781">
    <property type="entry name" value="Metallo-dep_Hydrolase"/>
</dbReference>
<evidence type="ECO:0000259" key="2">
    <source>
        <dbReference type="Pfam" id="PF01979"/>
    </source>
</evidence>
<accession>Q1II00</accession>
<keyword evidence="4" id="KW-1185">Reference proteome</keyword>
<feature type="chain" id="PRO_5004191174" evidence="1">
    <location>
        <begin position="20"/>
        <end position="429"/>
    </location>
</feature>
<organism evidence="3 4">
    <name type="scientific">Koribacter versatilis (strain Ellin345)</name>
    <dbReference type="NCBI Taxonomy" id="204669"/>
    <lineage>
        <taxon>Bacteria</taxon>
        <taxon>Pseudomonadati</taxon>
        <taxon>Acidobacteriota</taxon>
        <taxon>Terriglobia</taxon>
        <taxon>Terriglobales</taxon>
        <taxon>Candidatus Korobacteraceae</taxon>
        <taxon>Candidatus Korobacter</taxon>
    </lineage>
</organism>
<evidence type="ECO:0000313" key="4">
    <source>
        <dbReference type="Proteomes" id="UP000002432"/>
    </source>
</evidence>
<dbReference type="Proteomes" id="UP000002432">
    <property type="component" value="Chromosome"/>
</dbReference>
<dbReference type="HOGENOM" id="CLU_046987_1_0_0"/>
<proteinExistence type="predicted"/>
<dbReference type="PANTHER" id="PTHR43135:SF3">
    <property type="entry name" value="ALPHA-D-RIBOSE 1-METHYLPHOSPHONATE 5-TRIPHOSPHATE DIPHOSPHATASE"/>
    <property type="match status" value="1"/>
</dbReference>
<evidence type="ECO:0000313" key="3">
    <source>
        <dbReference type="EMBL" id="ABF43500.1"/>
    </source>
</evidence>
<dbReference type="Pfam" id="PF01979">
    <property type="entry name" value="Amidohydro_1"/>
    <property type="match status" value="1"/>
</dbReference>
<dbReference type="InterPro" id="IPR006680">
    <property type="entry name" value="Amidohydro-rel"/>
</dbReference>
<sequence length="429" mass="46418">MKKLICTTLLLSAFTLAQSAPAPKTVVVKGAKLLTVSHGTIENGTIVLSGGKITAVGAAAEVKVPAGAEVMDGKGLTVYPGLIDSETHLGLTEVQADEMTNDLVEASDEIMPHMHVYDGFHAESTLIPVTRYNGITNAIVAPDDKDTLPGQDSFIQLYGANSNAMILGRDVAMPLNFTGAQRRNESFSKAKFPQTRMGMAAQLRQTFIDAQEYVRKGDENNAKAADKREHIKRDLKLEALVPYLKGEKPVVLEANTASEFDAAIALAQEFKLKIVLNHLSHAQQVLDQIAALKVPVIVGPIYDMPKEDERYDSVYKLPAELQKRGVKVLFASYDAHQSRNLPYAAGYAVAFGLPYDEALKAITLYPAEVWGVADKLGSLDVGKQANVVIANGDPLDVKTEVKRVFIGGIDVPMVTKQTILRDQYGGGTK</sequence>
<evidence type="ECO:0000256" key="1">
    <source>
        <dbReference type="SAM" id="SignalP"/>
    </source>
</evidence>
<dbReference type="InterPro" id="IPR032466">
    <property type="entry name" value="Metal_Hydrolase"/>
</dbReference>
<dbReference type="EnsemblBacteria" id="ABF43500">
    <property type="protein sequence ID" value="ABF43500"/>
    <property type="gene ID" value="Acid345_4500"/>
</dbReference>
<dbReference type="AlphaFoldDB" id="Q1II00"/>
<feature type="domain" description="Amidohydrolase-related" evidence="2">
    <location>
        <begin position="297"/>
        <end position="408"/>
    </location>
</feature>
<dbReference type="GO" id="GO:0016810">
    <property type="term" value="F:hydrolase activity, acting on carbon-nitrogen (but not peptide) bonds"/>
    <property type="evidence" value="ECO:0007669"/>
    <property type="project" value="InterPro"/>
</dbReference>
<name>Q1II00_KORVE</name>
<dbReference type="eggNOG" id="COG1228">
    <property type="taxonomic scope" value="Bacteria"/>
</dbReference>
<dbReference type="SUPFAM" id="SSF51556">
    <property type="entry name" value="Metallo-dependent hydrolases"/>
    <property type="match status" value="1"/>
</dbReference>
<protein>
    <submittedName>
        <fullName evidence="3">Amidohydrolase</fullName>
    </submittedName>
</protein>
<dbReference type="SUPFAM" id="SSF51338">
    <property type="entry name" value="Composite domain of metallo-dependent hydrolases"/>
    <property type="match status" value="1"/>
</dbReference>
<keyword evidence="1" id="KW-0732">Signal</keyword>
<dbReference type="KEGG" id="aba:Acid345_4500"/>
<gene>
    <name evidence="3" type="ordered locus">Acid345_4500</name>
</gene>
<dbReference type="OrthoDB" id="9802793at2"/>
<dbReference type="STRING" id="204669.Acid345_4500"/>
<dbReference type="RefSeq" id="WP_011525297.1">
    <property type="nucleotide sequence ID" value="NC_008009.1"/>
</dbReference>
<dbReference type="PANTHER" id="PTHR43135">
    <property type="entry name" value="ALPHA-D-RIBOSE 1-METHYLPHOSPHONATE 5-TRIPHOSPHATE DIPHOSPHATASE"/>
    <property type="match status" value="1"/>
</dbReference>
<feature type="signal peptide" evidence="1">
    <location>
        <begin position="1"/>
        <end position="19"/>
    </location>
</feature>